<protein>
    <submittedName>
        <fullName evidence="3">E3 ubiquitin-protein ligase UBR5-like</fullName>
    </submittedName>
</protein>
<proteinExistence type="predicted"/>
<dbReference type="AlphaFoldDB" id="A0A1S3DSF5"/>
<dbReference type="GO" id="GO:0090263">
    <property type="term" value="P:positive regulation of canonical Wnt signaling pathway"/>
    <property type="evidence" value="ECO:0007669"/>
    <property type="project" value="TreeGrafter"/>
</dbReference>
<accession>A0A1S3DSF5</accession>
<dbReference type="GO" id="GO:0034450">
    <property type="term" value="F:ubiquitin-ubiquitin ligase activity"/>
    <property type="evidence" value="ECO:0007669"/>
    <property type="project" value="TreeGrafter"/>
</dbReference>
<dbReference type="GeneID" id="103523910"/>
<evidence type="ECO:0000313" key="2">
    <source>
        <dbReference type="Proteomes" id="UP000079169"/>
    </source>
</evidence>
<feature type="non-terminal residue" evidence="3">
    <location>
        <position position="1"/>
    </location>
</feature>
<sequence length="60" mass="6274">PFDTPLTQALPLADQPHLLQPHARKEDLFGVPKTSVHSGGEDSTGGGSSLLDSLPTRLGL</sequence>
<dbReference type="PANTHER" id="PTHR46276:SF1">
    <property type="entry name" value="E3 UBIQUITIN-PROTEIN LIGASE UBR5"/>
    <property type="match status" value="1"/>
</dbReference>
<keyword evidence="2" id="KW-1185">Reference proteome</keyword>
<gene>
    <name evidence="3" type="primary">LOC103523910</name>
</gene>
<feature type="region of interest" description="Disordered" evidence="1">
    <location>
        <begin position="1"/>
        <end position="60"/>
    </location>
</feature>
<organism evidence="2 3">
    <name type="scientific">Diaphorina citri</name>
    <name type="common">Asian citrus psyllid</name>
    <dbReference type="NCBI Taxonomy" id="121845"/>
    <lineage>
        <taxon>Eukaryota</taxon>
        <taxon>Metazoa</taxon>
        <taxon>Ecdysozoa</taxon>
        <taxon>Arthropoda</taxon>
        <taxon>Hexapoda</taxon>
        <taxon>Insecta</taxon>
        <taxon>Pterygota</taxon>
        <taxon>Neoptera</taxon>
        <taxon>Paraneoptera</taxon>
        <taxon>Hemiptera</taxon>
        <taxon>Sternorrhyncha</taxon>
        <taxon>Psylloidea</taxon>
        <taxon>Psyllidae</taxon>
        <taxon>Diaphorininae</taxon>
        <taxon>Diaphorina</taxon>
    </lineage>
</organism>
<dbReference type="Proteomes" id="UP000079169">
    <property type="component" value="Unplaced"/>
</dbReference>
<dbReference type="PANTHER" id="PTHR46276">
    <property type="entry name" value="E3 UBIQUITIN-PROTEIN LIGASE UBR5"/>
    <property type="match status" value="1"/>
</dbReference>
<reference evidence="3" key="1">
    <citation type="submission" date="2025-08" db="UniProtKB">
        <authorList>
            <consortium name="RefSeq"/>
        </authorList>
    </citation>
    <scope>IDENTIFICATION</scope>
</reference>
<evidence type="ECO:0000313" key="3">
    <source>
        <dbReference type="RefSeq" id="XP_008487140.1"/>
    </source>
</evidence>
<evidence type="ECO:0000256" key="1">
    <source>
        <dbReference type="SAM" id="MobiDB-lite"/>
    </source>
</evidence>
<dbReference type="GO" id="GO:0005737">
    <property type="term" value="C:cytoplasm"/>
    <property type="evidence" value="ECO:0007669"/>
    <property type="project" value="TreeGrafter"/>
</dbReference>
<feature type="non-terminal residue" evidence="3">
    <location>
        <position position="60"/>
    </location>
</feature>
<dbReference type="GO" id="GO:0005634">
    <property type="term" value="C:nucleus"/>
    <property type="evidence" value="ECO:0007669"/>
    <property type="project" value="TreeGrafter"/>
</dbReference>
<dbReference type="PaxDb" id="121845-A0A1S3DSF5"/>
<name>A0A1S3DSF5_DIACI</name>
<dbReference type="STRING" id="121845.A0A1S3DSF5"/>
<dbReference type="RefSeq" id="XP_008487140.1">
    <property type="nucleotide sequence ID" value="XM_008488918.1"/>
</dbReference>
<dbReference type="KEGG" id="dci:103523910"/>
<dbReference type="GO" id="GO:0000209">
    <property type="term" value="P:protein polyubiquitination"/>
    <property type="evidence" value="ECO:0007669"/>
    <property type="project" value="TreeGrafter"/>
</dbReference>